<proteinExistence type="predicted"/>
<dbReference type="AlphaFoldDB" id="A0AAF3JC60"/>
<evidence type="ECO:0000313" key="2">
    <source>
        <dbReference type="WBParaSite" id="MBELARI_LOCUS9539"/>
    </source>
</evidence>
<protein>
    <submittedName>
        <fullName evidence="2">Uncharacterized protein</fullName>
    </submittedName>
</protein>
<name>A0AAF3JC60_9BILA</name>
<keyword evidence="1" id="KW-1185">Reference proteome</keyword>
<dbReference type="WBParaSite" id="MBELARI_LOCUS9539">
    <property type="protein sequence ID" value="MBELARI_LOCUS9539"/>
    <property type="gene ID" value="MBELARI_LOCUS9539"/>
</dbReference>
<accession>A0AAF3JC60</accession>
<reference evidence="2" key="1">
    <citation type="submission" date="2024-02" db="UniProtKB">
        <authorList>
            <consortium name="WormBaseParasite"/>
        </authorList>
    </citation>
    <scope>IDENTIFICATION</scope>
</reference>
<sequence length="102" mass="12339">MIVDPPMPDRPEDLDMYYRRTPIFHKFDLRFLNTRIQNTTAEPSFTDRFRLSVQSFMPSKPDSLMNRLRDSTQHFFSQQLIRATVFQHTFSRIFTQQMLNFT</sequence>
<dbReference type="Proteomes" id="UP000887575">
    <property type="component" value="Unassembled WGS sequence"/>
</dbReference>
<organism evidence="1 2">
    <name type="scientific">Mesorhabditis belari</name>
    <dbReference type="NCBI Taxonomy" id="2138241"/>
    <lineage>
        <taxon>Eukaryota</taxon>
        <taxon>Metazoa</taxon>
        <taxon>Ecdysozoa</taxon>
        <taxon>Nematoda</taxon>
        <taxon>Chromadorea</taxon>
        <taxon>Rhabditida</taxon>
        <taxon>Rhabditina</taxon>
        <taxon>Rhabditomorpha</taxon>
        <taxon>Rhabditoidea</taxon>
        <taxon>Rhabditidae</taxon>
        <taxon>Mesorhabditinae</taxon>
        <taxon>Mesorhabditis</taxon>
    </lineage>
</organism>
<evidence type="ECO:0000313" key="1">
    <source>
        <dbReference type="Proteomes" id="UP000887575"/>
    </source>
</evidence>